<gene>
    <name evidence="1" type="ORF">J596_0228</name>
</gene>
<dbReference type="Proteomes" id="UP000027327">
    <property type="component" value="Unassembled WGS sequence"/>
</dbReference>
<organism evidence="1 2">
    <name type="scientific">Acinetobacter baumannii 21072</name>
    <dbReference type="NCBI Taxonomy" id="1310697"/>
    <lineage>
        <taxon>Bacteria</taxon>
        <taxon>Pseudomonadati</taxon>
        <taxon>Pseudomonadota</taxon>
        <taxon>Gammaproteobacteria</taxon>
        <taxon>Moraxellales</taxon>
        <taxon>Moraxellaceae</taxon>
        <taxon>Acinetobacter</taxon>
        <taxon>Acinetobacter calcoaceticus/baumannii complex</taxon>
    </lineage>
</organism>
<evidence type="ECO:0000313" key="2">
    <source>
        <dbReference type="Proteomes" id="UP000027327"/>
    </source>
</evidence>
<name>A0A062IP91_ACIBA</name>
<evidence type="ECO:0000313" key="1">
    <source>
        <dbReference type="EMBL" id="KCY23009.1"/>
    </source>
</evidence>
<reference evidence="1 2" key="1">
    <citation type="submission" date="2014-04" db="EMBL/GenBank/DDBJ databases">
        <title>Comparative genomics and transcriptomics to identify genetic mechanisms underlying the emergence of carbapenem resistant Acinetobacter baumannii (CRAb).</title>
        <authorList>
            <person name="Harris A.D."/>
            <person name="Johnson K.J."/>
            <person name="George J."/>
            <person name="Nadendla S."/>
            <person name="Daugherty S.C."/>
            <person name="Parankush S."/>
            <person name="Sadzewicz L."/>
            <person name="Tallon L."/>
            <person name="Sengamalay N."/>
            <person name="Hazen T.H."/>
            <person name="Rasko D.A."/>
        </authorList>
    </citation>
    <scope>NUCLEOTIDE SEQUENCE [LARGE SCALE GENOMIC DNA]</scope>
    <source>
        <strain evidence="1 2">21072</strain>
    </source>
</reference>
<proteinExistence type="predicted"/>
<sequence>MIWLPFAYWFSPYKLANNALRGTLKNYGVNLAVIPNSLSQEISKNIIDIQKMTNQNSSVFKKLHDLQILIDFNAITMKKIINHEFKYEYEFTPEIEHIKNIMLKHAIKR</sequence>
<protein>
    <submittedName>
        <fullName evidence="1">Uncharacterized protein</fullName>
    </submittedName>
</protein>
<dbReference type="AlphaFoldDB" id="A0A062IP91"/>
<accession>A0A062IP91</accession>
<dbReference type="EMBL" id="JMOD01000002">
    <property type="protein sequence ID" value="KCY23009.1"/>
    <property type="molecule type" value="Genomic_DNA"/>
</dbReference>
<comment type="caution">
    <text evidence="1">The sequence shown here is derived from an EMBL/GenBank/DDBJ whole genome shotgun (WGS) entry which is preliminary data.</text>
</comment>